<feature type="coiled-coil region" evidence="8">
    <location>
        <begin position="2"/>
        <end position="29"/>
    </location>
</feature>
<name>A0A7J6BL84_9TELE</name>
<feature type="compositionally biased region" description="Basic and acidic residues" evidence="9">
    <location>
        <begin position="71"/>
        <end position="80"/>
    </location>
</feature>
<feature type="domain" description="Homeobox" evidence="10">
    <location>
        <begin position="224"/>
        <end position="284"/>
    </location>
</feature>
<dbReference type="CDD" id="cd00086">
    <property type="entry name" value="homeodomain"/>
    <property type="match status" value="1"/>
</dbReference>
<comment type="caution">
    <text evidence="11">The sequence shown here is derived from an EMBL/GenBank/DDBJ whole genome shotgun (WGS) entry which is preliminary data.</text>
</comment>
<dbReference type="PRINTS" id="PR00025">
    <property type="entry name" value="ANTENNAPEDIA"/>
</dbReference>
<evidence type="ECO:0000259" key="10">
    <source>
        <dbReference type="PROSITE" id="PS50071"/>
    </source>
</evidence>
<dbReference type="Proteomes" id="UP000579812">
    <property type="component" value="Unassembled WGS sequence"/>
</dbReference>
<evidence type="ECO:0000256" key="6">
    <source>
        <dbReference type="PROSITE-ProRule" id="PRU00108"/>
    </source>
</evidence>
<dbReference type="AlphaFoldDB" id="A0A7J6BL84"/>
<dbReference type="InterPro" id="IPR001356">
    <property type="entry name" value="HD"/>
</dbReference>
<evidence type="ECO:0000256" key="7">
    <source>
        <dbReference type="RuleBase" id="RU000682"/>
    </source>
</evidence>
<dbReference type="SUPFAM" id="SSF46689">
    <property type="entry name" value="Homeodomain-like"/>
    <property type="match status" value="1"/>
</dbReference>
<dbReference type="InterPro" id="IPR017970">
    <property type="entry name" value="Homeobox_CS"/>
</dbReference>
<evidence type="ECO:0000256" key="5">
    <source>
        <dbReference type="ARBA" id="ARBA00040412"/>
    </source>
</evidence>
<evidence type="ECO:0000256" key="3">
    <source>
        <dbReference type="ARBA" id="ARBA00023242"/>
    </source>
</evidence>
<dbReference type="InterPro" id="IPR017995">
    <property type="entry name" value="Homeobox_antennapedia"/>
</dbReference>
<dbReference type="PANTHER" id="PTHR45664">
    <property type="entry name" value="PROTEIN ZERKNUELLT 1-RELATED"/>
    <property type="match status" value="1"/>
</dbReference>
<dbReference type="FunFam" id="1.10.10.60:FF:000176">
    <property type="entry name" value="pancreas/duodenum homeobox protein 1"/>
    <property type="match status" value="1"/>
</dbReference>
<dbReference type="GO" id="GO:0003309">
    <property type="term" value="P:type B pancreatic cell differentiation"/>
    <property type="evidence" value="ECO:0007669"/>
    <property type="project" value="TreeGrafter"/>
</dbReference>
<dbReference type="PANTHER" id="PTHR45664:SF12">
    <property type="entry name" value="PANCREAS_DUODENUM HOMEOBOX PROTEIN 1"/>
    <property type="match status" value="1"/>
</dbReference>
<dbReference type="PROSITE" id="PS00027">
    <property type="entry name" value="HOMEOBOX_1"/>
    <property type="match status" value="1"/>
</dbReference>
<feature type="DNA-binding region" description="Homeobox" evidence="6">
    <location>
        <begin position="226"/>
        <end position="285"/>
    </location>
</feature>
<evidence type="ECO:0000313" key="12">
    <source>
        <dbReference type="Proteomes" id="UP000579812"/>
    </source>
</evidence>
<reference evidence="11 12" key="1">
    <citation type="submission" date="2020-04" db="EMBL/GenBank/DDBJ databases">
        <title>Chromosome-level genome assembly of a cyprinid fish Onychostoma macrolepis by integration of Nanopore Sequencing, Bionano and Hi-C technology.</title>
        <authorList>
            <person name="Wang D."/>
        </authorList>
    </citation>
    <scope>NUCLEOTIDE SEQUENCE [LARGE SCALE GENOMIC DNA]</scope>
    <source>
        <strain evidence="11">SWU-2019</strain>
        <tissue evidence="11">Muscle</tissue>
    </source>
</reference>
<protein>
    <recommendedName>
        <fullName evidence="5">Pancreas/duodenum homeobox protein 1</fullName>
    </recommendedName>
</protein>
<dbReference type="Gene3D" id="1.10.10.60">
    <property type="entry name" value="Homeodomain-like"/>
    <property type="match status" value="1"/>
</dbReference>
<evidence type="ECO:0000256" key="4">
    <source>
        <dbReference type="ARBA" id="ARBA00038297"/>
    </source>
</evidence>
<evidence type="ECO:0000256" key="1">
    <source>
        <dbReference type="ARBA" id="ARBA00023125"/>
    </source>
</evidence>
<keyword evidence="2 6" id="KW-0371">Homeobox</keyword>
<proteinExistence type="inferred from homology"/>
<organism evidence="11 12">
    <name type="scientific">Onychostoma macrolepis</name>
    <dbReference type="NCBI Taxonomy" id="369639"/>
    <lineage>
        <taxon>Eukaryota</taxon>
        <taxon>Metazoa</taxon>
        <taxon>Chordata</taxon>
        <taxon>Craniata</taxon>
        <taxon>Vertebrata</taxon>
        <taxon>Euteleostomi</taxon>
        <taxon>Actinopterygii</taxon>
        <taxon>Neopterygii</taxon>
        <taxon>Teleostei</taxon>
        <taxon>Ostariophysi</taxon>
        <taxon>Cypriniformes</taxon>
        <taxon>Cyprinidae</taxon>
        <taxon>Acrossocheilinae</taxon>
        <taxon>Onychostoma</taxon>
    </lineage>
</organism>
<evidence type="ECO:0000256" key="8">
    <source>
        <dbReference type="SAM" id="Coils"/>
    </source>
</evidence>
<dbReference type="SMART" id="SM00389">
    <property type="entry name" value="HOX"/>
    <property type="match status" value="1"/>
</dbReference>
<accession>A0A7J6BL84</accession>
<dbReference type="GO" id="GO:0000978">
    <property type="term" value="F:RNA polymerase II cis-regulatory region sequence-specific DNA binding"/>
    <property type="evidence" value="ECO:0007669"/>
    <property type="project" value="TreeGrafter"/>
</dbReference>
<feature type="region of interest" description="Disordered" evidence="9">
    <location>
        <begin position="61"/>
        <end position="82"/>
    </location>
</feature>
<dbReference type="Pfam" id="PF00046">
    <property type="entry name" value="Homeodomain"/>
    <property type="match status" value="1"/>
</dbReference>
<keyword evidence="12" id="KW-1185">Reference proteome</keyword>
<dbReference type="EMBL" id="JAAMOB010000024">
    <property type="protein sequence ID" value="KAF4095847.1"/>
    <property type="molecule type" value="Genomic_DNA"/>
</dbReference>
<evidence type="ECO:0000256" key="2">
    <source>
        <dbReference type="ARBA" id="ARBA00023155"/>
    </source>
</evidence>
<sequence length="337" mass="38714">MRLNLKEIMDESELERKAVEELLKETSRAKVRAETMGATGWMKCPLGSTNKRFLLNTLGSSAVTHQPTNERASERDEHSTVPRSVAIMNREEHYYPPNHLYKDSCAFQRHPNEDYSQNPPPCLYMSRQTQSVYASPSLGGQEQPNLTDITTYNMSTRDDLTGPHLHLPQTPQTSLQTLGGYGDSLDLCGDRNRYHLPFPWMKSTKSHTHAWKGQWTGPYMVEAEENKRTRTAYTRAQLLELEKEFLFNKYISRPRRVELALTLSLTERHIKIWFQNRRMKWKKEEDKRRARGVDPEQDSSITSGDLKEESCVAPGTGPPSPLHSHLPPVPQDSSNKH</sequence>
<dbReference type="GO" id="GO:0005634">
    <property type="term" value="C:nucleus"/>
    <property type="evidence" value="ECO:0007669"/>
    <property type="project" value="UniProtKB-SubCell"/>
</dbReference>
<keyword evidence="8" id="KW-0175">Coiled coil</keyword>
<feature type="region of interest" description="Disordered" evidence="9">
    <location>
        <begin position="284"/>
        <end position="337"/>
    </location>
</feature>
<dbReference type="GO" id="GO:0045944">
    <property type="term" value="P:positive regulation of transcription by RNA polymerase II"/>
    <property type="evidence" value="ECO:0007669"/>
    <property type="project" value="UniProtKB-ARBA"/>
</dbReference>
<feature type="compositionally biased region" description="Basic and acidic residues" evidence="9">
    <location>
        <begin position="284"/>
        <end position="294"/>
    </location>
</feature>
<feature type="compositionally biased region" description="Polar residues" evidence="9">
    <location>
        <begin position="61"/>
        <end position="70"/>
    </location>
</feature>
<comment type="subcellular location">
    <subcellularLocation>
        <location evidence="6 7">Nucleus</location>
    </subcellularLocation>
</comment>
<evidence type="ECO:0000256" key="9">
    <source>
        <dbReference type="SAM" id="MobiDB-lite"/>
    </source>
</evidence>
<dbReference type="PROSITE" id="PS50071">
    <property type="entry name" value="HOMEOBOX_2"/>
    <property type="match status" value="1"/>
</dbReference>
<dbReference type="GO" id="GO:0000981">
    <property type="term" value="F:DNA-binding transcription factor activity, RNA polymerase II-specific"/>
    <property type="evidence" value="ECO:0007669"/>
    <property type="project" value="InterPro"/>
</dbReference>
<keyword evidence="3 6" id="KW-0539">Nucleus</keyword>
<evidence type="ECO:0000313" key="11">
    <source>
        <dbReference type="EMBL" id="KAF4095847.1"/>
    </source>
</evidence>
<dbReference type="InterPro" id="IPR020479">
    <property type="entry name" value="HD_metazoa"/>
</dbReference>
<dbReference type="PRINTS" id="PR00024">
    <property type="entry name" value="HOMEOBOX"/>
</dbReference>
<keyword evidence="1 6" id="KW-0238">DNA-binding</keyword>
<gene>
    <name evidence="11" type="ORF">G5714_023450</name>
</gene>
<dbReference type="InterPro" id="IPR009057">
    <property type="entry name" value="Homeodomain-like_sf"/>
</dbReference>
<comment type="similarity">
    <text evidence="4">Belongs to the Antp homeobox family. IPF1/XlHbox-8 subfamily.</text>
</comment>